<name>A0A644UW22_9ZZZZ</name>
<dbReference type="AlphaFoldDB" id="A0A644UW22"/>
<organism evidence="1">
    <name type="scientific">bioreactor metagenome</name>
    <dbReference type="NCBI Taxonomy" id="1076179"/>
    <lineage>
        <taxon>unclassified sequences</taxon>
        <taxon>metagenomes</taxon>
        <taxon>ecological metagenomes</taxon>
    </lineage>
</organism>
<sequence>MQGLFIITGEQGSGKTSLLREISNALSQNGISSGGILAHGKWENNRRSGFDLEFIPDGRTVALCESAPREGWIRFRRFWFNPLAFDFGKLWLTESIAKKPGALILDEIGPAELENGGWAAILPALFAETNHRLVIVTVRASLTEAVAERWNLAPAGIFEAGTALNTVMDVLTATQKEV</sequence>
<dbReference type="Gene3D" id="3.40.50.300">
    <property type="entry name" value="P-loop containing nucleotide triphosphate hydrolases"/>
    <property type="match status" value="1"/>
</dbReference>
<reference evidence="1" key="1">
    <citation type="submission" date="2019-08" db="EMBL/GenBank/DDBJ databases">
        <authorList>
            <person name="Kucharzyk K."/>
            <person name="Murdoch R.W."/>
            <person name="Higgins S."/>
            <person name="Loffler F."/>
        </authorList>
    </citation>
    <scope>NUCLEOTIDE SEQUENCE</scope>
</reference>
<gene>
    <name evidence="1" type="ORF">SDC9_28905</name>
</gene>
<accession>A0A644UW22</accession>
<proteinExistence type="predicted"/>
<dbReference type="Pfam" id="PF03266">
    <property type="entry name" value="NTPase_1"/>
    <property type="match status" value="1"/>
</dbReference>
<evidence type="ECO:0000313" key="1">
    <source>
        <dbReference type="EMBL" id="MPL82955.1"/>
    </source>
</evidence>
<dbReference type="EMBL" id="VSSQ01000170">
    <property type="protein sequence ID" value="MPL82955.1"/>
    <property type="molecule type" value="Genomic_DNA"/>
</dbReference>
<dbReference type="SUPFAM" id="SSF52540">
    <property type="entry name" value="P-loop containing nucleoside triphosphate hydrolases"/>
    <property type="match status" value="1"/>
</dbReference>
<dbReference type="GO" id="GO:0017111">
    <property type="term" value="F:ribonucleoside triphosphate phosphatase activity"/>
    <property type="evidence" value="ECO:0007669"/>
    <property type="project" value="InterPro"/>
</dbReference>
<dbReference type="InterPro" id="IPR027417">
    <property type="entry name" value="P-loop_NTPase"/>
</dbReference>
<comment type="caution">
    <text evidence="1">The sequence shown here is derived from an EMBL/GenBank/DDBJ whole genome shotgun (WGS) entry which is preliminary data.</text>
</comment>
<dbReference type="InterPro" id="IPR004948">
    <property type="entry name" value="Nuc-triphosphatase_THEP1"/>
</dbReference>
<protein>
    <submittedName>
        <fullName evidence="1">Uncharacterized protein</fullName>
    </submittedName>
</protein>